<accession>A0A4Y9LYZ8</accession>
<evidence type="ECO:0000313" key="2">
    <source>
        <dbReference type="EMBL" id="TFV48045.1"/>
    </source>
</evidence>
<dbReference type="OrthoDB" id="8244107at2"/>
<sequence>MSNSQRRPSRQLQNGKAALPGHDDASIGTLETSGEPAAYSREGGTLEASSPVVRALFQISPLGWWRSVPADAFRATEYLEVRSAIEEVAQLVEGTEVERALQGDADAAIALVMSLMPITQLRGIKTDIAMTAVLSIALEGEPRCALTLAHILDRAEGNPRRADRLCDSWFEFYLSRSALRGGLCPAERAVLKALRAFDVPHARNA</sequence>
<keyword evidence="3" id="KW-1185">Reference proteome</keyword>
<feature type="region of interest" description="Disordered" evidence="1">
    <location>
        <begin position="1"/>
        <end position="44"/>
    </location>
</feature>
<proteinExistence type="predicted"/>
<dbReference type="AlphaFoldDB" id="A0A4Y9LYZ8"/>
<dbReference type="EMBL" id="SPQT01000006">
    <property type="protein sequence ID" value="TFV48045.1"/>
    <property type="molecule type" value="Genomic_DNA"/>
</dbReference>
<dbReference type="RefSeq" id="WP_135174760.1">
    <property type="nucleotide sequence ID" value="NZ_SPQT01000006.1"/>
</dbReference>
<organism evidence="2 3">
    <name type="scientific">Bradyrhizobium niftali</name>
    <dbReference type="NCBI Taxonomy" id="2560055"/>
    <lineage>
        <taxon>Bacteria</taxon>
        <taxon>Pseudomonadati</taxon>
        <taxon>Pseudomonadota</taxon>
        <taxon>Alphaproteobacteria</taxon>
        <taxon>Hyphomicrobiales</taxon>
        <taxon>Nitrobacteraceae</taxon>
        <taxon>Bradyrhizobium</taxon>
    </lineage>
</organism>
<reference evidence="2 3" key="1">
    <citation type="submission" date="2019-03" db="EMBL/GenBank/DDBJ databases">
        <title>Bradyrhizobium diversity isolated from nodules of Chamaecrista fasciculata.</title>
        <authorList>
            <person name="Klepa M.S."/>
            <person name="Urquiaga M.O."/>
            <person name="Hungria M."/>
            <person name="Delamuta J.R."/>
        </authorList>
    </citation>
    <scope>NUCLEOTIDE SEQUENCE [LARGE SCALE GENOMIC DNA]</scope>
    <source>
        <strain evidence="2 3">CNPSo 3448</strain>
    </source>
</reference>
<feature type="compositionally biased region" description="Polar residues" evidence="1">
    <location>
        <begin position="1"/>
        <end position="14"/>
    </location>
</feature>
<evidence type="ECO:0000256" key="1">
    <source>
        <dbReference type="SAM" id="MobiDB-lite"/>
    </source>
</evidence>
<protein>
    <submittedName>
        <fullName evidence="2">Uncharacterized protein</fullName>
    </submittedName>
</protein>
<name>A0A4Y9LYZ8_9BRAD</name>
<evidence type="ECO:0000313" key="3">
    <source>
        <dbReference type="Proteomes" id="UP000297966"/>
    </source>
</evidence>
<dbReference type="Proteomes" id="UP000297966">
    <property type="component" value="Unassembled WGS sequence"/>
</dbReference>
<gene>
    <name evidence="2" type="ORF">E4K65_14605</name>
</gene>
<comment type="caution">
    <text evidence="2">The sequence shown here is derived from an EMBL/GenBank/DDBJ whole genome shotgun (WGS) entry which is preliminary data.</text>
</comment>